<feature type="region of interest" description="Disordered" evidence="2">
    <location>
        <begin position="111"/>
        <end position="138"/>
    </location>
</feature>
<feature type="coiled-coil region" evidence="1">
    <location>
        <begin position="153"/>
        <end position="185"/>
    </location>
</feature>
<evidence type="ECO:0000256" key="2">
    <source>
        <dbReference type="SAM" id="MobiDB-lite"/>
    </source>
</evidence>
<feature type="compositionally biased region" description="Basic residues" evidence="2">
    <location>
        <begin position="112"/>
        <end position="123"/>
    </location>
</feature>
<evidence type="ECO:0008006" key="5">
    <source>
        <dbReference type="Google" id="ProtNLM"/>
    </source>
</evidence>
<organism evidence="3 4">
    <name type="scientific">Shinella lacus</name>
    <dbReference type="NCBI Taxonomy" id="2654216"/>
    <lineage>
        <taxon>Bacteria</taxon>
        <taxon>Pseudomonadati</taxon>
        <taxon>Pseudomonadota</taxon>
        <taxon>Alphaproteobacteria</taxon>
        <taxon>Hyphomicrobiales</taxon>
        <taxon>Rhizobiaceae</taxon>
        <taxon>Shinella</taxon>
    </lineage>
</organism>
<dbReference type="EMBL" id="WHSB02000008">
    <property type="protein sequence ID" value="MCQ4632570.1"/>
    <property type="molecule type" value="Genomic_DNA"/>
</dbReference>
<evidence type="ECO:0000313" key="4">
    <source>
        <dbReference type="Proteomes" id="UP000996601"/>
    </source>
</evidence>
<evidence type="ECO:0000256" key="1">
    <source>
        <dbReference type="SAM" id="Coils"/>
    </source>
</evidence>
<sequence length="189" mass="20762">MRRRASLPARQNFEPKVYPRMKSQRSFVVVKKNSRRQSKAQASSIWGDTDFKALAREAEIEAPGVFLEQPIAAEPPAAEPALVEEVAEAPAPIEAPEIIPTPEPVEAALPKVAKRQPARKRSVAKPSSATPTATSAVEPVVAAVPTYDALIELEDANRTLRAELRKRLEAERKQLVEMLERVGIRQTAA</sequence>
<keyword evidence="1" id="KW-0175">Coiled coil</keyword>
<keyword evidence="4" id="KW-1185">Reference proteome</keyword>
<protein>
    <recommendedName>
        <fullName evidence="5">Transcriptional regulator</fullName>
    </recommendedName>
</protein>
<feature type="compositionally biased region" description="Polar residues" evidence="2">
    <location>
        <begin position="125"/>
        <end position="135"/>
    </location>
</feature>
<reference evidence="3" key="1">
    <citation type="submission" date="2021-07" db="EMBL/GenBank/DDBJ databases">
        <title>Shinella sp. nov., a novel member of the genus Shinella from water.</title>
        <authorList>
            <person name="Deng Y."/>
        </authorList>
    </citation>
    <scope>NUCLEOTIDE SEQUENCE</scope>
    <source>
        <strain evidence="3">CPCC 100929</strain>
    </source>
</reference>
<accession>A0ABT1RBN4</accession>
<name>A0ABT1RBN4_9HYPH</name>
<comment type="caution">
    <text evidence="3">The sequence shown here is derived from an EMBL/GenBank/DDBJ whole genome shotgun (WGS) entry which is preliminary data.</text>
</comment>
<proteinExistence type="predicted"/>
<gene>
    <name evidence="3" type="ORF">GB927_021180</name>
</gene>
<dbReference type="Proteomes" id="UP000996601">
    <property type="component" value="Unassembled WGS sequence"/>
</dbReference>
<evidence type="ECO:0000313" key="3">
    <source>
        <dbReference type="EMBL" id="MCQ4632570.1"/>
    </source>
</evidence>